<dbReference type="InterPro" id="IPR024344">
    <property type="entry name" value="MDMPI_metal-binding"/>
</dbReference>
<accession>A0A3N0DQG1</accession>
<keyword evidence="3" id="KW-1185">Reference proteome</keyword>
<keyword evidence="2" id="KW-0670">Pyruvate</keyword>
<evidence type="ECO:0000313" key="3">
    <source>
        <dbReference type="Proteomes" id="UP000277094"/>
    </source>
</evidence>
<dbReference type="GO" id="GO:0046872">
    <property type="term" value="F:metal ion binding"/>
    <property type="evidence" value="ECO:0007669"/>
    <property type="project" value="InterPro"/>
</dbReference>
<reference evidence="2 3" key="1">
    <citation type="submission" date="2018-11" db="EMBL/GenBank/DDBJ databases">
        <authorList>
            <person name="Li F."/>
        </authorList>
    </citation>
    <scope>NUCLEOTIDE SEQUENCE [LARGE SCALE GENOMIC DNA]</scope>
    <source>
        <strain evidence="2 3">KIS18-7</strain>
    </source>
</reference>
<keyword evidence="2" id="KW-0413">Isomerase</keyword>
<proteinExistence type="predicted"/>
<name>A0A3N0DQG1_9ACTN</name>
<dbReference type="GO" id="GO:0016853">
    <property type="term" value="F:isomerase activity"/>
    <property type="evidence" value="ECO:0007669"/>
    <property type="project" value="UniProtKB-KW"/>
</dbReference>
<sequence>MSLISTSFEELQRREALAFARFATVVSEVSDNARVGDGDWTVAQVAAHVLTVFRRYTERDLTSAEGLSLTMSGVDEQNRVELAAEAHRSLAEVLEELRHQQALMQDLKLDAEATYPFHFGGRIDAFGGWGNMLGELLMHGYDVARTGGRPWPIEPRDALLVLNANFQIMPGVVSTETTQDMEASFEFRVKGARPHTLLVNHGSARVVDSSQAGAPPDVVLGGPAPAFLLNIYGRMSTPHAALRGVLIRGGRRPWLGLKLASIFDTPMG</sequence>
<gene>
    <name evidence="2" type="ORF">EFL95_16370</name>
</gene>
<dbReference type="Proteomes" id="UP000277094">
    <property type="component" value="Unassembled WGS sequence"/>
</dbReference>
<dbReference type="NCBIfam" id="TIGR03083">
    <property type="entry name" value="maleylpyruvate isomerase family mycothiol-dependent enzyme"/>
    <property type="match status" value="1"/>
</dbReference>
<dbReference type="Gene3D" id="1.20.120.450">
    <property type="entry name" value="dinb family like domain"/>
    <property type="match status" value="1"/>
</dbReference>
<comment type="caution">
    <text evidence="2">The sequence shown here is derived from an EMBL/GenBank/DDBJ whole genome shotgun (WGS) entry which is preliminary data.</text>
</comment>
<dbReference type="InterPro" id="IPR017517">
    <property type="entry name" value="Maleyloyr_isom"/>
</dbReference>
<evidence type="ECO:0000313" key="2">
    <source>
        <dbReference type="EMBL" id="RNL77583.1"/>
    </source>
</evidence>
<organism evidence="2 3">
    <name type="scientific">Nocardioides marmorisolisilvae</name>
    <dbReference type="NCBI Taxonomy" id="1542737"/>
    <lineage>
        <taxon>Bacteria</taxon>
        <taxon>Bacillati</taxon>
        <taxon>Actinomycetota</taxon>
        <taxon>Actinomycetes</taxon>
        <taxon>Propionibacteriales</taxon>
        <taxon>Nocardioidaceae</taxon>
        <taxon>Nocardioides</taxon>
    </lineage>
</organism>
<dbReference type="EMBL" id="RJSG01000003">
    <property type="protein sequence ID" value="RNL77583.1"/>
    <property type="molecule type" value="Genomic_DNA"/>
</dbReference>
<dbReference type="SUPFAM" id="SSF109854">
    <property type="entry name" value="DinB/YfiT-like putative metalloenzymes"/>
    <property type="match status" value="1"/>
</dbReference>
<dbReference type="RefSeq" id="WP_123235169.1">
    <property type="nucleotide sequence ID" value="NZ_RJSG01000003.1"/>
</dbReference>
<dbReference type="Pfam" id="PF11716">
    <property type="entry name" value="MDMPI_N"/>
    <property type="match status" value="1"/>
</dbReference>
<dbReference type="AlphaFoldDB" id="A0A3N0DQG1"/>
<feature type="domain" description="Mycothiol-dependent maleylpyruvate isomerase metal-binding" evidence="1">
    <location>
        <begin position="16"/>
        <end position="144"/>
    </location>
</feature>
<dbReference type="InterPro" id="IPR034660">
    <property type="entry name" value="DinB/YfiT-like"/>
</dbReference>
<dbReference type="OrthoDB" id="5185819at2"/>
<protein>
    <submittedName>
        <fullName evidence="2">Maleylpyruvate isomerase family mycothiol-dependent enzyme</fullName>
    </submittedName>
</protein>
<evidence type="ECO:0000259" key="1">
    <source>
        <dbReference type="Pfam" id="PF11716"/>
    </source>
</evidence>